<dbReference type="CDD" id="cd07042">
    <property type="entry name" value="STAS_SulP_like_sulfate_transporter"/>
    <property type="match status" value="1"/>
</dbReference>
<dbReference type="InterPro" id="IPR002645">
    <property type="entry name" value="STAS_dom"/>
</dbReference>
<feature type="domain" description="STAS" evidence="6">
    <location>
        <begin position="419"/>
        <end position="512"/>
    </location>
</feature>
<gene>
    <name evidence="7" type="ORF">VB738_11285</name>
</gene>
<feature type="transmembrane region" description="Helical" evidence="5">
    <location>
        <begin position="90"/>
        <end position="112"/>
    </location>
</feature>
<comment type="subcellular location">
    <subcellularLocation>
        <location evidence="1">Membrane</location>
        <topology evidence="1">Multi-pass membrane protein</topology>
    </subcellularLocation>
</comment>
<feature type="transmembrane region" description="Helical" evidence="5">
    <location>
        <begin position="368"/>
        <end position="398"/>
    </location>
</feature>
<feature type="transmembrane region" description="Helical" evidence="5">
    <location>
        <begin position="334"/>
        <end position="356"/>
    </location>
</feature>
<evidence type="ECO:0000256" key="1">
    <source>
        <dbReference type="ARBA" id="ARBA00004141"/>
    </source>
</evidence>
<comment type="caution">
    <text evidence="7">The sequence shown here is derived from an EMBL/GenBank/DDBJ whole genome shotgun (WGS) entry which is preliminary data.</text>
</comment>
<feature type="transmembrane region" description="Helical" evidence="5">
    <location>
        <begin position="46"/>
        <end position="70"/>
    </location>
</feature>
<keyword evidence="2 5" id="KW-0812">Transmembrane</keyword>
<feature type="transmembrane region" description="Helical" evidence="5">
    <location>
        <begin position="230"/>
        <end position="250"/>
    </location>
</feature>
<name>A0ABU5RVP5_9CYAN</name>
<dbReference type="InterPro" id="IPR011547">
    <property type="entry name" value="SLC26A/SulP_dom"/>
</dbReference>
<feature type="transmembrane region" description="Helical" evidence="5">
    <location>
        <begin position="191"/>
        <end position="210"/>
    </location>
</feature>
<evidence type="ECO:0000313" key="8">
    <source>
        <dbReference type="Proteomes" id="UP001304461"/>
    </source>
</evidence>
<dbReference type="EMBL" id="JAYGHX010000006">
    <property type="protein sequence ID" value="MEA5391839.1"/>
    <property type="molecule type" value="Genomic_DNA"/>
</dbReference>
<reference evidence="7 8" key="1">
    <citation type="submission" date="2023-12" db="EMBL/GenBank/DDBJ databases">
        <title>Baltic Sea Cyanobacteria.</title>
        <authorList>
            <person name="Delbaje E."/>
            <person name="Fewer D.P."/>
            <person name="Shishido T.K."/>
        </authorList>
    </citation>
    <scope>NUCLEOTIDE SEQUENCE [LARGE SCALE GENOMIC DNA]</scope>
    <source>
        <strain evidence="7 8">UHCC 0139</strain>
    </source>
</reference>
<dbReference type="Gene3D" id="3.30.750.24">
    <property type="entry name" value="STAS domain"/>
    <property type="match status" value="1"/>
</dbReference>
<evidence type="ECO:0000256" key="2">
    <source>
        <dbReference type="ARBA" id="ARBA00022692"/>
    </source>
</evidence>
<protein>
    <submittedName>
        <fullName evidence="7">SulP family inorganic anion transporter</fullName>
    </submittedName>
</protein>
<accession>A0ABU5RVP5</accession>
<evidence type="ECO:0000256" key="4">
    <source>
        <dbReference type="ARBA" id="ARBA00023136"/>
    </source>
</evidence>
<dbReference type="InterPro" id="IPR052706">
    <property type="entry name" value="Membrane-Transporter-like"/>
</dbReference>
<organism evidence="7 8">
    <name type="scientific">Cyanobium gracile UHCC 0139</name>
    <dbReference type="NCBI Taxonomy" id="3110308"/>
    <lineage>
        <taxon>Bacteria</taxon>
        <taxon>Bacillati</taxon>
        <taxon>Cyanobacteriota</taxon>
        <taxon>Cyanophyceae</taxon>
        <taxon>Synechococcales</taxon>
        <taxon>Prochlorococcaceae</taxon>
        <taxon>Cyanobium</taxon>
    </lineage>
</organism>
<proteinExistence type="predicted"/>
<evidence type="ECO:0000259" key="6">
    <source>
        <dbReference type="PROSITE" id="PS50801"/>
    </source>
</evidence>
<dbReference type="Proteomes" id="UP001304461">
    <property type="component" value="Unassembled WGS sequence"/>
</dbReference>
<dbReference type="SUPFAM" id="SSF52091">
    <property type="entry name" value="SpoIIaa-like"/>
    <property type="match status" value="1"/>
</dbReference>
<sequence>MTFSIKEWWGQPHRDILSGLVVAFAMIPEAIAFSGIAGVDPSVGLFGAFLLAVTLAVVGGRTAMITSATGSTALLMTGLVQQGDALGDGLGLQYLLAAGLLTGLFQIAWGYLRLAHQMRFVPQPVMAGFVNALAILILLAQLPQLGLDVFHPENVVVEAAQLPAVWALMLLTLAIIYLLPRLTRVVPSALIAILITTGISISLGLDLPTVASLGTLPAGLPQFALPQVPLSFGTLGLILPTALAISLVGLMETFLTQDILDDLTDQTSHKNTEARGQGIGNIVSSLFGGMAGCALVGQSVMNVGYGGRTRLSTLTSGVSLLAMILLARDWVNQIPMATLVGVMVMIAINTANIGSITGIRRIPKSDTAVMLLTVGITVITHNLAIGLLAGVALAGILFSRKVAKVIAVESRLEGDDHRVYVVRGQLFFVSSVYFRAGFEIHEHPARVTIDMADAHIWDQSGVSALDQVIRRLKLGGSAVEVVHLNRESTDLFARIGQAEEAGGGGRGLGPAH</sequence>
<feature type="transmembrane region" description="Helical" evidence="5">
    <location>
        <begin position="162"/>
        <end position="179"/>
    </location>
</feature>
<dbReference type="PANTHER" id="PTHR43310:SF1">
    <property type="entry name" value="SULFATE TRANSPORTER YBAR-RELATED"/>
    <property type="match status" value="1"/>
</dbReference>
<keyword evidence="8" id="KW-1185">Reference proteome</keyword>
<dbReference type="Pfam" id="PF00916">
    <property type="entry name" value="Sulfate_transp"/>
    <property type="match status" value="1"/>
</dbReference>
<feature type="transmembrane region" description="Helical" evidence="5">
    <location>
        <begin position="124"/>
        <end position="142"/>
    </location>
</feature>
<keyword evidence="4 5" id="KW-0472">Membrane</keyword>
<dbReference type="Pfam" id="PF01740">
    <property type="entry name" value="STAS"/>
    <property type="match status" value="1"/>
</dbReference>
<dbReference type="InterPro" id="IPR036513">
    <property type="entry name" value="STAS_dom_sf"/>
</dbReference>
<evidence type="ECO:0000256" key="5">
    <source>
        <dbReference type="SAM" id="Phobius"/>
    </source>
</evidence>
<dbReference type="PANTHER" id="PTHR43310">
    <property type="entry name" value="SULFATE TRANSPORTER YBAR-RELATED"/>
    <property type="match status" value="1"/>
</dbReference>
<dbReference type="RefSeq" id="WP_323305822.1">
    <property type="nucleotide sequence ID" value="NZ_JAYGHX010000006.1"/>
</dbReference>
<dbReference type="PROSITE" id="PS50801">
    <property type="entry name" value="STAS"/>
    <property type="match status" value="1"/>
</dbReference>
<evidence type="ECO:0000256" key="3">
    <source>
        <dbReference type="ARBA" id="ARBA00022989"/>
    </source>
</evidence>
<evidence type="ECO:0000313" key="7">
    <source>
        <dbReference type="EMBL" id="MEA5391839.1"/>
    </source>
</evidence>
<feature type="transmembrane region" description="Helical" evidence="5">
    <location>
        <begin position="16"/>
        <end position="39"/>
    </location>
</feature>
<keyword evidence="3 5" id="KW-1133">Transmembrane helix</keyword>